<organism evidence="5 6">
    <name type="scientific">Paecilomyces lecythidis</name>
    <dbReference type="NCBI Taxonomy" id="3004212"/>
    <lineage>
        <taxon>Eukaryota</taxon>
        <taxon>Fungi</taxon>
        <taxon>Dikarya</taxon>
        <taxon>Ascomycota</taxon>
        <taxon>Pezizomycotina</taxon>
        <taxon>Eurotiomycetes</taxon>
        <taxon>Eurotiomycetidae</taxon>
        <taxon>Eurotiales</taxon>
        <taxon>Thermoascaceae</taxon>
        <taxon>Paecilomyces</taxon>
    </lineage>
</organism>
<accession>A0ABR3XPU2</accession>
<dbReference type="InterPro" id="IPR016292">
    <property type="entry name" value="Epoxide_hydrolase"/>
</dbReference>
<sequence length="409" mass="46188">MPSAAILGYDFPFHNSQPVAFNISVDSTVIDEALTKARLYRPSLDLEDGTNDDLSEGPSASQMHALAAHWAENYDWYQTQDEINANFSHYAVTVPGSPEYNHSVHLHFLHERSPSENAIPLLLIHGWPSSHLEWSQVIKPLVSPEQLTDQHFHVVAPDLPGFGFSPAPSYGGLTPSQMGFAFDHLMHVLGYDKYGVLSTDLGWWVGMWMADVASESLIGHLTDFWIQEPNATDLERFEQNKTAPDETAYINSRQAWDNKHAGYSDIQSKNPLALGQAMTDSPVGYAGYMWTPLRAGSDGHEYSFDELITKTLIVWIQGTWGNLRAYIEFFNAEAMNFPRTKVPTGFRQWLNSGSPFKDIAYFQSPPKSWVERLVNLVYFTTHKSGGHFPAQTRPEVWVKDVRTFFSRLV</sequence>
<dbReference type="Gene3D" id="3.40.50.1820">
    <property type="entry name" value="alpha/beta hydrolase"/>
    <property type="match status" value="1"/>
</dbReference>
<keyword evidence="2" id="KW-0058">Aromatic hydrocarbons catabolism</keyword>
<evidence type="ECO:0000256" key="3">
    <source>
        <dbReference type="ARBA" id="ARBA00022801"/>
    </source>
</evidence>
<dbReference type="InterPro" id="IPR029058">
    <property type="entry name" value="AB_hydrolase_fold"/>
</dbReference>
<dbReference type="Proteomes" id="UP001583193">
    <property type="component" value="Unassembled WGS sequence"/>
</dbReference>
<dbReference type="PIRSF" id="PIRSF001112">
    <property type="entry name" value="Epoxide_hydrolase"/>
    <property type="match status" value="1"/>
</dbReference>
<dbReference type="PANTHER" id="PTHR21661">
    <property type="entry name" value="EPOXIDE HYDROLASE 1-RELATED"/>
    <property type="match status" value="1"/>
</dbReference>
<keyword evidence="3" id="KW-0378">Hydrolase</keyword>
<dbReference type="PANTHER" id="PTHR21661:SF35">
    <property type="entry name" value="EPOXIDE HYDROLASE"/>
    <property type="match status" value="1"/>
</dbReference>
<feature type="domain" description="Epoxide hydrolase N-terminal" evidence="4">
    <location>
        <begin position="20"/>
        <end position="134"/>
    </location>
</feature>
<dbReference type="Pfam" id="PF06441">
    <property type="entry name" value="EHN"/>
    <property type="match status" value="1"/>
</dbReference>
<gene>
    <name evidence="5" type="ORF">Plec18167_004724</name>
</gene>
<reference evidence="5 6" key="1">
    <citation type="journal article" date="2024" name="IMA Fungus">
        <title>IMA Genome - F19 : A genome assembly and annotation guide to empower mycologists, including annotated draft genome sequences of Ceratocystis pirilliformis, Diaporthe australafricana, Fusarium ophioides, Paecilomyces lecythidis, and Sporothrix stenoceras.</title>
        <authorList>
            <person name="Aylward J."/>
            <person name="Wilson A.M."/>
            <person name="Visagie C.M."/>
            <person name="Spraker J."/>
            <person name="Barnes I."/>
            <person name="Buitendag C."/>
            <person name="Ceriani C."/>
            <person name="Del Mar Angel L."/>
            <person name="du Plessis D."/>
            <person name="Fuchs T."/>
            <person name="Gasser K."/>
            <person name="Kramer D."/>
            <person name="Li W."/>
            <person name="Munsamy K."/>
            <person name="Piso A."/>
            <person name="Price J.L."/>
            <person name="Sonnekus B."/>
            <person name="Thomas C."/>
            <person name="van der Nest A."/>
            <person name="van Dijk A."/>
            <person name="van Heerden A."/>
            <person name="van Vuuren N."/>
            <person name="Yilmaz N."/>
            <person name="Duong T.A."/>
            <person name="van der Merwe N.A."/>
            <person name="Wingfield M.J."/>
            <person name="Wingfield B.D."/>
        </authorList>
    </citation>
    <scope>NUCLEOTIDE SEQUENCE [LARGE SCALE GENOMIC DNA]</scope>
    <source>
        <strain evidence="5 6">CMW 18167</strain>
    </source>
</reference>
<dbReference type="InterPro" id="IPR010497">
    <property type="entry name" value="Epoxide_hydro_N"/>
</dbReference>
<dbReference type="PRINTS" id="PR00412">
    <property type="entry name" value="EPOXHYDRLASE"/>
</dbReference>
<evidence type="ECO:0000313" key="5">
    <source>
        <dbReference type="EMBL" id="KAL1877755.1"/>
    </source>
</evidence>
<proteinExistence type="inferred from homology"/>
<keyword evidence="6" id="KW-1185">Reference proteome</keyword>
<comment type="caution">
    <text evidence="5">The sequence shown here is derived from an EMBL/GenBank/DDBJ whole genome shotgun (WGS) entry which is preliminary data.</text>
</comment>
<comment type="similarity">
    <text evidence="1">Belongs to the peptidase S33 family.</text>
</comment>
<evidence type="ECO:0000256" key="2">
    <source>
        <dbReference type="ARBA" id="ARBA00022797"/>
    </source>
</evidence>
<dbReference type="SUPFAM" id="SSF53474">
    <property type="entry name" value="alpha/beta-Hydrolases"/>
    <property type="match status" value="1"/>
</dbReference>
<dbReference type="InterPro" id="IPR000639">
    <property type="entry name" value="Epox_hydrolase-like"/>
</dbReference>
<evidence type="ECO:0000256" key="1">
    <source>
        <dbReference type="ARBA" id="ARBA00010088"/>
    </source>
</evidence>
<evidence type="ECO:0000259" key="4">
    <source>
        <dbReference type="Pfam" id="PF06441"/>
    </source>
</evidence>
<name>A0ABR3XPU2_9EURO</name>
<dbReference type="EMBL" id="JAVDPF010000013">
    <property type="protein sequence ID" value="KAL1877755.1"/>
    <property type="molecule type" value="Genomic_DNA"/>
</dbReference>
<evidence type="ECO:0000313" key="6">
    <source>
        <dbReference type="Proteomes" id="UP001583193"/>
    </source>
</evidence>
<protein>
    <recommendedName>
        <fullName evidence="4">Epoxide hydrolase N-terminal domain-containing protein</fullName>
    </recommendedName>
</protein>